<dbReference type="PANTHER" id="PTHR23517">
    <property type="entry name" value="RESISTANCE PROTEIN MDTM, PUTATIVE-RELATED-RELATED"/>
    <property type="match status" value="1"/>
</dbReference>
<dbReference type="RefSeq" id="WP_029991011.1">
    <property type="nucleotide sequence ID" value="NZ_ATMJ01000037.1"/>
</dbReference>
<evidence type="ECO:0000256" key="1">
    <source>
        <dbReference type="ARBA" id="ARBA00004651"/>
    </source>
</evidence>
<feature type="transmembrane region" description="Helical" evidence="7">
    <location>
        <begin position="52"/>
        <end position="73"/>
    </location>
</feature>
<comment type="caution">
    <text evidence="9">The sequence shown here is derived from an EMBL/GenBank/DDBJ whole genome shotgun (WGS) entry which is preliminary data.</text>
</comment>
<proteinExistence type="predicted"/>
<dbReference type="PANTHER" id="PTHR23517:SF13">
    <property type="entry name" value="MAJOR FACILITATOR SUPERFAMILY MFS_1"/>
    <property type="match status" value="1"/>
</dbReference>
<dbReference type="InterPro" id="IPR011701">
    <property type="entry name" value="MFS"/>
</dbReference>
<keyword evidence="4 7" id="KW-0812">Transmembrane</keyword>
<feature type="transmembrane region" description="Helical" evidence="7">
    <location>
        <begin position="319"/>
        <end position="346"/>
    </location>
</feature>
<dbReference type="GO" id="GO:0005886">
    <property type="term" value="C:plasma membrane"/>
    <property type="evidence" value="ECO:0007669"/>
    <property type="project" value="UniProtKB-SubCell"/>
</dbReference>
<evidence type="ECO:0000259" key="8">
    <source>
        <dbReference type="PROSITE" id="PS50850"/>
    </source>
</evidence>
<gene>
    <name evidence="9" type="ORF">GTPT_1904</name>
</gene>
<evidence type="ECO:0000256" key="5">
    <source>
        <dbReference type="ARBA" id="ARBA00022989"/>
    </source>
</evidence>
<comment type="subcellular location">
    <subcellularLocation>
        <location evidence="1">Cell membrane</location>
        <topology evidence="1">Multi-pass membrane protein</topology>
    </subcellularLocation>
</comment>
<dbReference type="eggNOG" id="COG2814">
    <property type="taxonomic scope" value="Bacteria"/>
</dbReference>
<evidence type="ECO:0000313" key="10">
    <source>
        <dbReference type="Proteomes" id="UP000028602"/>
    </source>
</evidence>
<sequence length="414" mass="44677">MSESLSIKSQRTHTGGFFILLFLAMALMSALLNSTAPTPLYPFYQHQLRLTSLSLTIIYGAYAAGVLISLLCIGNMTNKVRDLRYMITPALLIVLIGAMLFTIANSFMMLLSARFLAGVGTGALTGAANLSLVKFGPGNQGKSAALIATLSFTTGLALGPILSGIALQANFHPTSFPFYIIMIFTFISLMGTLLAWPSNDNVAQDKIPEKHISLHSKDNTLKEELRSDRIGFFLCAASLFTCWAVAASIFSIGPAVSDLLLDVHSRGVFGYVIAIYLIIAGISQILSRRVGAEHSLILGCVSQIVSLFIFYLSIELKSVVIACIGIAIAGYAYGAIFVGSATLVNITSPKESHAKTLSLFYVIAYIANWVPVLSGIIIDHISLRLAVNLLFFISSVTFLILVIMIKPRTFKTLQ</sequence>
<evidence type="ECO:0000256" key="3">
    <source>
        <dbReference type="ARBA" id="ARBA00022475"/>
    </source>
</evidence>
<keyword evidence="10" id="KW-1185">Reference proteome</keyword>
<dbReference type="PROSITE" id="PS50850">
    <property type="entry name" value="MFS"/>
    <property type="match status" value="1"/>
</dbReference>
<dbReference type="EMBL" id="JMPR01000033">
    <property type="protein sequence ID" value="KFD19119.1"/>
    <property type="molecule type" value="Genomic_DNA"/>
</dbReference>
<dbReference type="InterPro" id="IPR050171">
    <property type="entry name" value="MFS_Transporters"/>
</dbReference>
<evidence type="ECO:0000256" key="4">
    <source>
        <dbReference type="ARBA" id="ARBA00022692"/>
    </source>
</evidence>
<evidence type="ECO:0000313" key="9">
    <source>
        <dbReference type="EMBL" id="KFD19119.1"/>
    </source>
</evidence>
<feature type="transmembrane region" description="Helical" evidence="7">
    <location>
        <begin position="178"/>
        <end position="196"/>
    </location>
</feature>
<dbReference type="OrthoDB" id="6836481at2"/>
<dbReference type="AlphaFoldDB" id="A0A085JF73"/>
<feature type="transmembrane region" description="Helical" evidence="7">
    <location>
        <begin position="268"/>
        <end position="287"/>
    </location>
</feature>
<evidence type="ECO:0000256" key="6">
    <source>
        <dbReference type="ARBA" id="ARBA00023136"/>
    </source>
</evidence>
<feature type="transmembrane region" description="Helical" evidence="7">
    <location>
        <begin position="144"/>
        <end position="166"/>
    </location>
</feature>
<dbReference type="Gene3D" id="1.20.1250.20">
    <property type="entry name" value="MFS general substrate transporter like domains"/>
    <property type="match status" value="1"/>
</dbReference>
<keyword evidence="3" id="KW-1003">Cell membrane</keyword>
<reference evidence="9 10" key="1">
    <citation type="submission" date="2014-05" db="EMBL/GenBank/DDBJ databases">
        <title>ATOL: Assembling a taxonomically balanced genome-scale reconstruction of the evolutionary history of the Enterobacteriaceae.</title>
        <authorList>
            <person name="Plunkett G.III."/>
            <person name="Neeno-Eckwall E.C."/>
            <person name="Glasner J.D."/>
            <person name="Perna N.T."/>
        </authorList>
    </citation>
    <scope>NUCLEOTIDE SEQUENCE [LARGE SCALE GENOMIC DNA]</scope>
    <source>
        <strain evidence="9 10">ATCC 33301</strain>
    </source>
</reference>
<evidence type="ECO:0000256" key="7">
    <source>
        <dbReference type="SAM" id="Phobius"/>
    </source>
</evidence>
<feature type="transmembrane region" description="Helical" evidence="7">
    <location>
        <begin position="358"/>
        <end position="378"/>
    </location>
</feature>
<name>A0A085JF73_9GAMM</name>
<dbReference type="InterPro" id="IPR036259">
    <property type="entry name" value="MFS_trans_sf"/>
</dbReference>
<feature type="transmembrane region" description="Helical" evidence="7">
    <location>
        <begin position="85"/>
        <end position="107"/>
    </location>
</feature>
<feature type="transmembrane region" description="Helical" evidence="7">
    <location>
        <begin position="294"/>
        <end position="313"/>
    </location>
</feature>
<keyword evidence="2" id="KW-0813">Transport</keyword>
<protein>
    <submittedName>
        <fullName evidence="9">Putative drug efflux protein</fullName>
    </submittedName>
</protein>
<keyword evidence="5 7" id="KW-1133">Transmembrane helix</keyword>
<keyword evidence="6 7" id="KW-0472">Membrane</keyword>
<feature type="transmembrane region" description="Helical" evidence="7">
    <location>
        <begin position="230"/>
        <end position="256"/>
    </location>
</feature>
<feature type="transmembrane region" description="Helical" evidence="7">
    <location>
        <begin position="113"/>
        <end position="132"/>
    </location>
</feature>
<dbReference type="GO" id="GO:0022857">
    <property type="term" value="F:transmembrane transporter activity"/>
    <property type="evidence" value="ECO:0007669"/>
    <property type="project" value="InterPro"/>
</dbReference>
<dbReference type="Proteomes" id="UP000028602">
    <property type="component" value="Unassembled WGS sequence"/>
</dbReference>
<feature type="transmembrane region" description="Helical" evidence="7">
    <location>
        <begin position="12"/>
        <end position="32"/>
    </location>
</feature>
<dbReference type="Pfam" id="PF07690">
    <property type="entry name" value="MFS_1"/>
    <property type="match status" value="1"/>
</dbReference>
<dbReference type="SUPFAM" id="SSF103473">
    <property type="entry name" value="MFS general substrate transporter"/>
    <property type="match status" value="1"/>
</dbReference>
<accession>A0A085JF73</accession>
<dbReference type="InterPro" id="IPR020846">
    <property type="entry name" value="MFS_dom"/>
</dbReference>
<organism evidence="9 10">
    <name type="scientific">Tatumella ptyseos ATCC 33301</name>
    <dbReference type="NCBI Taxonomy" id="1005995"/>
    <lineage>
        <taxon>Bacteria</taxon>
        <taxon>Pseudomonadati</taxon>
        <taxon>Pseudomonadota</taxon>
        <taxon>Gammaproteobacteria</taxon>
        <taxon>Enterobacterales</taxon>
        <taxon>Erwiniaceae</taxon>
        <taxon>Tatumella</taxon>
    </lineage>
</organism>
<evidence type="ECO:0000256" key="2">
    <source>
        <dbReference type="ARBA" id="ARBA00022448"/>
    </source>
</evidence>
<feature type="transmembrane region" description="Helical" evidence="7">
    <location>
        <begin position="384"/>
        <end position="405"/>
    </location>
</feature>
<feature type="domain" description="Major facilitator superfamily (MFS) profile" evidence="8">
    <location>
        <begin position="19"/>
        <end position="410"/>
    </location>
</feature>